<evidence type="ECO:0000313" key="3">
    <source>
        <dbReference type="Proteomes" id="UP001301728"/>
    </source>
</evidence>
<evidence type="ECO:0000259" key="1">
    <source>
        <dbReference type="Pfam" id="PF26355"/>
    </source>
</evidence>
<feature type="domain" description="vWA-MoxR associated protein N-terminal HTH" evidence="1">
    <location>
        <begin position="1"/>
        <end position="83"/>
    </location>
</feature>
<sequence length="177" mass="20349">MDWQRVINSIDEFVFWETGKHLDSLQLAILKGVLNGQKYAAIAKQYGCSTGHAKDKGYELWQLLSEVFEEEVNRSNLVGTVDRLGFFNYQHHIVKNYVNISNINFCGNSETANLENQDKVDPESNGKNTRYEDDRVEQVLRETKFKAVDKLNQLGLTPEQIAESLDLPLPEVQNWIE</sequence>
<comment type="caution">
    <text evidence="2">The sequence shown here is derived from an EMBL/GenBank/DDBJ whole genome shotgun (WGS) entry which is preliminary data.</text>
</comment>
<reference evidence="2 3" key="1">
    <citation type="submission" date="2023-12" db="EMBL/GenBank/DDBJ databases">
        <title>Baltic Sea Cyanobacteria.</title>
        <authorList>
            <person name="Delbaje E."/>
            <person name="Fewer D.P."/>
            <person name="Shishido T.K."/>
        </authorList>
    </citation>
    <scope>NUCLEOTIDE SEQUENCE [LARGE SCALE GENOMIC DNA]</scope>
    <source>
        <strain evidence="2 3">CCNP 1315</strain>
    </source>
</reference>
<protein>
    <recommendedName>
        <fullName evidence="1">vWA-MoxR associated protein N-terminal HTH domain-containing protein</fullName>
    </recommendedName>
</protein>
<accession>A0ABU5TRS1</accession>
<keyword evidence="3" id="KW-1185">Reference proteome</keyword>
<organism evidence="2 3">
    <name type="scientific">Limnoraphis robusta CCNP1315</name>
    <dbReference type="NCBI Taxonomy" id="3110306"/>
    <lineage>
        <taxon>Bacteria</taxon>
        <taxon>Bacillati</taxon>
        <taxon>Cyanobacteriota</taxon>
        <taxon>Cyanophyceae</taxon>
        <taxon>Oscillatoriophycideae</taxon>
        <taxon>Oscillatoriales</taxon>
        <taxon>Sirenicapillariaceae</taxon>
        <taxon>Limnoraphis</taxon>
    </lineage>
</organism>
<gene>
    <name evidence="2" type="ORF">VB854_01340</name>
</gene>
<dbReference type="EMBL" id="JAYGHT010000002">
    <property type="protein sequence ID" value="MEA5517584.1"/>
    <property type="molecule type" value="Genomic_DNA"/>
</dbReference>
<proteinExistence type="predicted"/>
<dbReference type="InterPro" id="IPR058651">
    <property type="entry name" value="HTH_VMAP-M9"/>
</dbReference>
<dbReference type="RefSeq" id="WP_323272886.1">
    <property type="nucleotide sequence ID" value="NZ_JAYGHT010000002.1"/>
</dbReference>
<name>A0ABU5TRS1_9CYAN</name>
<dbReference type="Pfam" id="PF26355">
    <property type="entry name" value="HTH_VMAP-M9"/>
    <property type="match status" value="1"/>
</dbReference>
<evidence type="ECO:0000313" key="2">
    <source>
        <dbReference type="EMBL" id="MEA5517584.1"/>
    </source>
</evidence>
<dbReference type="Proteomes" id="UP001301728">
    <property type="component" value="Unassembled WGS sequence"/>
</dbReference>